<evidence type="ECO:0000313" key="2">
    <source>
        <dbReference type="EMBL" id="GGN52376.1"/>
    </source>
</evidence>
<dbReference type="EMBL" id="BMMM01000001">
    <property type="protein sequence ID" value="GGN52376.1"/>
    <property type="molecule type" value="Genomic_DNA"/>
</dbReference>
<evidence type="ECO:0000313" key="3">
    <source>
        <dbReference type="Proteomes" id="UP000600365"/>
    </source>
</evidence>
<name>A0A917XUX2_9ACTN</name>
<protein>
    <submittedName>
        <fullName evidence="2">Uncharacterized protein</fullName>
    </submittedName>
</protein>
<feature type="region of interest" description="Disordered" evidence="1">
    <location>
        <begin position="102"/>
        <end position="131"/>
    </location>
</feature>
<dbReference type="AlphaFoldDB" id="A0A917XUX2"/>
<sequence length="131" mass="15050">MLRVAIPWRLSDPAHRDVRLPGFRAAEGTDRRSEVWRPRVGRSRFGSIGWRLPLPADGHIPARAAYTDVHRSAHDHIDPWVAGQLAMFDPWIKDQLVAFVHPGDSGQRHVSNDVHHSIREHSDRQDEGHRR</sequence>
<reference evidence="2 3" key="1">
    <citation type="journal article" date="2014" name="Int. J. Syst. Evol. Microbiol.">
        <title>Complete genome sequence of Corynebacterium casei LMG S-19264T (=DSM 44701T), isolated from a smear-ripened cheese.</title>
        <authorList>
            <consortium name="US DOE Joint Genome Institute (JGI-PGF)"/>
            <person name="Walter F."/>
            <person name="Albersmeier A."/>
            <person name="Kalinowski J."/>
            <person name="Ruckert C."/>
        </authorList>
    </citation>
    <scope>NUCLEOTIDE SEQUENCE [LARGE SCALE GENOMIC DNA]</scope>
    <source>
        <strain evidence="2 3">CGMCC 4.7111</strain>
    </source>
</reference>
<dbReference type="Proteomes" id="UP000600365">
    <property type="component" value="Unassembled WGS sequence"/>
</dbReference>
<gene>
    <name evidence="2" type="ORF">GCM10011579_009370</name>
</gene>
<comment type="caution">
    <text evidence="2">The sequence shown here is derived from an EMBL/GenBank/DDBJ whole genome shotgun (WGS) entry which is preliminary data.</text>
</comment>
<accession>A0A917XUX2</accession>
<feature type="compositionally biased region" description="Basic and acidic residues" evidence="1">
    <location>
        <begin position="106"/>
        <end position="131"/>
    </location>
</feature>
<proteinExistence type="predicted"/>
<keyword evidence="3" id="KW-1185">Reference proteome</keyword>
<evidence type="ECO:0000256" key="1">
    <source>
        <dbReference type="SAM" id="MobiDB-lite"/>
    </source>
</evidence>
<organism evidence="2 3">
    <name type="scientific">Streptomyces albiflavescens</name>
    <dbReference type="NCBI Taxonomy" id="1623582"/>
    <lineage>
        <taxon>Bacteria</taxon>
        <taxon>Bacillati</taxon>
        <taxon>Actinomycetota</taxon>
        <taxon>Actinomycetes</taxon>
        <taxon>Kitasatosporales</taxon>
        <taxon>Streptomycetaceae</taxon>
        <taxon>Streptomyces</taxon>
    </lineage>
</organism>